<dbReference type="MGI" id="MGI:1921094">
    <property type="gene designation" value="Ankrd45"/>
</dbReference>
<dbReference type="Ensembl" id="ENSMUST00000192384.6">
    <property type="protein sequence ID" value="ENSMUSP00000141322.2"/>
    <property type="gene ID" value="ENSMUSG00000044835.16"/>
</dbReference>
<feature type="region of interest" description="Disordered" evidence="1">
    <location>
        <begin position="1"/>
        <end position="26"/>
    </location>
</feature>
<evidence type="ECO:0000313" key="3">
    <source>
        <dbReference type="MGI" id="MGI:1921094"/>
    </source>
</evidence>
<proteinExistence type="predicted"/>
<accession>A0A0A6YVY8</accession>
<dbReference type="GeneTree" id="ENSGT00390000008829"/>
<organism evidence="2 4">
    <name type="scientific">Mus musculus</name>
    <name type="common">Mouse</name>
    <dbReference type="NCBI Taxonomy" id="10090"/>
    <lineage>
        <taxon>Eukaryota</taxon>
        <taxon>Metazoa</taxon>
        <taxon>Chordata</taxon>
        <taxon>Craniata</taxon>
        <taxon>Vertebrata</taxon>
        <taxon>Euteleostomi</taxon>
        <taxon>Mammalia</taxon>
        <taxon>Eutheria</taxon>
        <taxon>Euarchontoglires</taxon>
        <taxon>Glires</taxon>
        <taxon>Rodentia</taxon>
        <taxon>Myomorpha</taxon>
        <taxon>Muroidea</taxon>
        <taxon>Muridae</taxon>
        <taxon>Murinae</taxon>
        <taxon>Mus</taxon>
        <taxon>Mus</taxon>
    </lineage>
</organism>
<keyword evidence="4" id="KW-1185">Reference proteome</keyword>
<dbReference type="AGR" id="MGI:1921094"/>
<dbReference type="OrthoDB" id="194358at2759"/>
<sequence length="42" mass="4795">MGQNRPASSLRDPGVRGCRGGRHPRCKADSEKNYYKVLPHHY</sequence>
<dbReference type="AlphaFoldDB" id="A0A0A6YVY8"/>
<name>A0A0A6YVY8_MOUSE</name>
<dbReference type="Proteomes" id="UP000000589">
    <property type="component" value="Chromosome 1"/>
</dbReference>
<dbReference type="ProteomicsDB" id="307865"/>
<dbReference type="ExpressionAtlas" id="A0A0A6YVY8">
    <property type="expression patterns" value="baseline and differential"/>
</dbReference>
<reference evidence="2" key="4">
    <citation type="submission" date="2025-09" db="UniProtKB">
        <authorList>
            <consortium name="Ensembl"/>
        </authorList>
    </citation>
    <scope>IDENTIFICATION</scope>
    <source>
        <strain evidence="2">C57BL/6J</strain>
    </source>
</reference>
<dbReference type="HOGENOM" id="CLU_3260364_0_0_1"/>
<evidence type="ECO:0000313" key="2">
    <source>
        <dbReference type="Ensembl" id="ENSMUSP00000141322.2"/>
    </source>
</evidence>
<reference evidence="2 4" key="1">
    <citation type="journal article" date="2009" name="PLoS Biol.">
        <title>Lineage-specific biology revealed by a finished genome assembly of the mouse.</title>
        <authorList>
            <consortium name="Mouse Genome Sequencing Consortium"/>
            <person name="Church D.M."/>
            <person name="Goodstadt L."/>
            <person name="Hillier L.W."/>
            <person name="Zody M.C."/>
            <person name="Goldstein S."/>
            <person name="She X."/>
            <person name="Bult C.J."/>
            <person name="Agarwala R."/>
            <person name="Cherry J.L."/>
            <person name="DiCuccio M."/>
            <person name="Hlavina W."/>
            <person name="Kapustin Y."/>
            <person name="Meric P."/>
            <person name="Maglott D."/>
            <person name="Birtle Z."/>
            <person name="Marques A.C."/>
            <person name="Graves T."/>
            <person name="Zhou S."/>
            <person name="Teague B."/>
            <person name="Potamousis K."/>
            <person name="Churas C."/>
            <person name="Place M."/>
            <person name="Herschleb J."/>
            <person name="Runnheim R."/>
            <person name="Forrest D."/>
            <person name="Amos-Landgraf J."/>
            <person name="Schwartz D.C."/>
            <person name="Cheng Z."/>
            <person name="Lindblad-Toh K."/>
            <person name="Eichler E.E."/>
            <person name="Ponting C.P."/>
        </authorList>
    </citation>
    <scope>NUCLEOTIDE SEQUENCE [LARGE SCALE GENOMIC DNA]</scope>
    <source>
        <strain evidence="2 4">C57BL/6J</strain>
    </source>
</reference>
<gene>
    <name evidence="2 3" type="primary">Ankrd45</name>
</gene>
<protein>
    <submittedName>
        <fullName evidence="2">Ankyrin repeat domain 45</fullName>
    </submittedName>
</protein>
<evidence type="ECO:0000313" key="4">
    <source>
        <dbReference type="Proteomes" id="UP000000589"/>
    </source>
</evidence>
<dbReference type="VEuPathDB" id="HostDB:ENSMUSG00000044835"/>
<reference evidence="2 4" key="2">
    <citation type="journal article" date="2011" name="PLoS Biol.">
        <title>Modernizing reference genome assemblies.</title>
        <authorList>
            <person name="Church D.M."/>
            <person name="Schneider V.A."/>
            <person name="Graves T."/>
            <person name="Auger K."/>
            <person name="Cunningham F."/>
            <person name="Bouk N."/>
            <person name="Chen H.C."/>
            <person name="Agarwala R."/>
            <person name="McLaren W.M."/>
            <person name="Ritchie G.R."/>
            <person name="Albracht D."/>
            <person name="Kremitzki M."/>
            <person name="Rock S."/>
            <person name="Kotkiewicz H."/>
            <person name="Kremitzki C."/>
            <person name="Wollam A."/>
            <person name="Trani L."/>
            <person name="Fulton L."/>
            <person name="Fulton R."/>
            <person name="Matthews L."/>
            <person name="Whitehead S."/>
            <person name="Chow W."/>
            <person name="Torrance J."/>
            <person name="Dunn M."/>
            <person name="Harden G."/>
            <person name="Threadgold G."/>
            <person name="Wood J."/>
            <person name="Collins J."/>
            <person name="Heath P."/>
            <person name="Griffiths G."/>
            <person name="Pelan S."/>
            <person name="Grafham D."/>
            <person name="Eichler E.E."/>
            <person name="Weinstock G."/>
            <person name="Mardis E.R."/>
            <person name="Wilson R.K."/>
            <person name="Howe K."/>
            <person name="Flicek P."/>
            <person name="Hubbard T."/>
        </authorList>
    </citation>
    <scope>NUCLEOTIDE SEQUENCE [LARGE SCALE GENOMIC DNA]</scope>
    <source>
        <strain evidence="2 4">C57BL/6J</strain>
    </source>
</reference>
<evidence type="ECO:0000256" key="1">
    <source>
        <dbReference type="SAM" id="MobiDB-lite"/>
    </source>
</evidence>
<dbReference type="Bgee" id="ENSMUSG00000044835">
    <property type="expression patterns" value="Expressed in superior cervical ganglion and 74 other cell types or tissues"/>
</dbReference>
<reference evidence="2" key="3">
    <citation type="submission" date="2025-08" db="UniProtKB">
        <authorList>
            <consortium name="Ensembl"/>
        </authorList>
    </citation>
    <scope>IDENTIFICATION</scope>
    <source>
        <strain evidence="2">C57BL/6J</strain>
    </source>
</reference>